<keyword evidence="10" id="KW-0675">Receptor</keyword>
<feature type="domain" description="G-protein coupled receptors family 1 profile" evidence="16">
    <location>
        <begin position="33"/>
        <end position="267"/>
    </location>
</feature>
<keyword evidence="3 15" id="KW-0812">Transmembrane</keyword>
<evidence type="ECO:0000256" key="11">
    <source>
        <dbReference type="ARBA" id="ARBA00023224"/>
    </source>
</evidence>
<dbReference type="SUPFAM" id="SSF81321">
    <property type="entry name" value="Family A G protein-coupled receptor-like"/>
    <property type="match status" value="1"/>
</dbReference>
<dbReference type="Pfam" id="PF00001">
    <property type="entry name" value="7tm_1"/>
    <property type="match status" value="1"/>
</dbReference>
<evidence type="ECO:0000313" key="18">
    <source>
        <dbReference type="Proteomes" id="UP000694580"/>
    </source>
</evidence>
<dbReference type="PANTHER" id="PTHR24240">
    <property type="entry name" value="OPSIN"/>
    <property type="match status" value="1"/>
</dbReference>
<dbReference type="AlphaFoldDB" id="A0AAY4B1C2"/>
<keyword evidence="2" id="KW-0716">Sensory transduction</keyword>
<keyword evidence="6" id="KW-0157">Chromophore</keyword>
<feature type="transmembrane region" description="Helical" evidence="15">
    <location>
        <begin position="123"/>
        <end position="145"/>
    </location>
</feature>
<feature type="transmembrane region" description="Helical" evidence="15">
    <location>
        <begin position="92"/>
        <end position="111"/>
    </location>
</feature>
<reference evidence="17" key="3">
    <citation type="submission" date="2025-09" db="UniProtKB">
        <authorList>
            <consortium name="Ensembl"/>
        </authorList>
    </citation>
    <scope>IDENTIFICATION</scope>
</reference>
<reference evidence="17 18" key="1">
    <citation type="submission" date="2020-06" db="EMBL/GenBank/DDBJ databases">
        <authorList>
            <consortium name="Wellcome Sanger Institute Data Sharing"/>
        </authorList>
    </citation>
    <scope>NUCLEOTIDE SEQUENCE [LARGE SCALE GENOMIC DNA]</scope>
</reference>
<evidence type="ECO:0000256" key="12">
    <source>
        <dbReference type="ARBA" id="ARBA00023305"/>
    </source>
</evidence>
<reference evidence="17" key="2">
    <citation type="submission" date="2025-08" db="UniProtKB">
        <authorList>
            <consortium name="Ensembl"/>
        </authorList>
    </citation>
    <scope>IDENTIFICATION</scope>
</reference>
<evidence type="ECO:0000259" key="16">
    <source>
        <dbReference type="PROSITE" id="PS50262"/>
    </source>
</evidence>
<evidence type="ECO:0000256" key="6">
    <source>
        <dbReference type="ARBA" id="ARBA00022991"/>
    </source>
</evidence>
<dbReference type="InterPro" id="IPR001793">
    <property type="entry name" value="RPE_GPCR"/>
</dbReference>
<evidence type="ECO:0000256" key="10">
    <source>
        <dbReference type="ARBA" id="ARBA00023170"/>
    </source>
</evidence>
<sequence length="295" mass="33745">DMASYTLPEGFDDFDMFAFGSALLCGGLIGFFLNAISILSFLRVKEMRTPSNFFVFNLAIADLSLNVNGLIAAYASFIRHWPFGSNGCQNHAFHGMVSILASISFLSAISWDRYHQYCTNQKLYWATSGTICFIIWTVSFFWAALPLPSIGWGEYDFEPMKVCCTLDYTKGDRAYITYNLAITFFFLIFPLMTMHSSYSTIYAYFRKVRKHKFNTSIPIRALLFCWGPYVIMCMYACVENVKVISPKLRMMLPVLAKTSPIFNAILYSYGGEPYRDGIWQFLTGQKPKQLAEKMK</sequence>
<comment type="function">
    <text evidence="13">Receptor for all-trans- and 11-cis-retinal. Binds preferentially to the former and may catalyze the isomerization of the chromophore by a retinochrome-like mechanism.</text>
</comment>
<accession>A0AAY4B1C2</accession>
<dbReference type="Ensembl" id="ENSDCDT00010015262.1">
    <property type="protein sequence ID" value="ENSDCDP00010014485.1"/>
    <property type="gene ID" value="ENSDCDG00010006628.1"/>
</dbReference>
<name>A0AAY4B1C2_9TELE</name>
<dbReference type="GO" id="GO:0007601">
    <property type="term" value="P:visual perception"/>
    <property type="evidence" value="ECO:0007669"/>
    <property type="project" value="UniProtKB-KW"/>
</dbReference>
<comment type="subcellular location">
    <subcellularLocation>
        <location evidence="1">Membrane</location>
        <topology evidence="1">Multi-pass membrane protein</topology>
    </subcellularLocation>
</comment>
<dbReference type="GO" id="GO:0016020">
    <property type="term" value="C:membrane"/>
    <property type="evidence" value="ECO:0007669"/>
    <property type="project" value="UniProtKB-SubCell"/>
</dbReference>
<feature type="transmembrane region" description="Helical" evidence="15">
    <location>
        <begin position="54"/>
        <end position="77"/>
    </location>
</feature>
<keyword evidence="4" id="KW-0681">Retinal protein</keyword>
<keyword evidence="9" id="KW-1015">Disulfide bond</keyword>
<evidence type="ECO:0000256" key="13">
    <source>
        <dbReference type="ARBA" id="ARBA00057095"/>
    </source>
</evidence>
<evidence type="ECO:0000313" key="17">
    <source>
        <dbReference type="Ensembl" id="ENSDCDP00010014485.1"/>
    </source>
</evidence>
<dbReference type="GO" id="GO:0004930">
    <property type="term" value="F:G protein-coupled receptor activity"/>
    <property type="evidence" value="ECO:0007669"/>
    <property type="project" value="UniProtKB-KW"/>
</dbReference>
<evidence type="ECO:0000256" key="7">
    <source>
        <dbReference type="ARBA" id="ARBA00023040"/>
    </source>
</evidence>
<evidence type="ECO:0000256" key="15">
    <source>
        <dbReference type="SAM" id="Phobius"/>
    </source>
</evidence>
<dbReference type="GeneTree" id="ENSGT01130000278323"/>
<evidence type="ECO:0000256" key="5">
    <source>
        <dbReference type="ARBA" id="ARBA00022989"/>
    </source>
</evidence>
<dbReference type="PRINTS" id="PR00237">
    <property type="entry name" value="GPCRRHODOPSN"/>
</dbReference>
<feature type="transmembrane region" description="Helical" evidence="15">
    <location>
        <begin position="217"/>
        <end position="238"/>
    </location>
</feature>
<evidence type="ECO:0000256" key="8">
    <source>
        <dbReference type="ARBA" id="ARBA00023136"/>
    </source>
</evidence>
<feature type="transmembrane region" description="Helical" evidence="15">
    <location>
        <begin position="16"/>
        <end position="42"/>
    </location>
</feature>
<dbReference type="InterPro" id="IPR017452">
    <property type="entry name" value="GPCR_Rhodpsn_7TM"/>
</dbReference>
<evidence type="ECO:0000256" key="3">
    <source>
        <dbReference type="ARBA" id="ARBA00022692"/>
    </source>
</evidence>
<dbReference type="PRINTS" id="PR00667">
    <property type="entry name" value="RPERETINALR"/>
</dbReference>
<evidence type="ECO:0000256" key="4">
    <source>
        <dbReference type="ARBA" id="ARBA00022925"/>
    </source>
</evidence>
<dbReference type="GO" id="GO:0007602">
    <property type="term" value="P:phototransduction"/>
    <property type="evidence" value="ECO:0007669"/>
    <property type="project" value="UniProtKB-KW"/>
</dbReference>
<feature type="transmembrane region" description="Helical" evidence="15">
    <location>
        <begin position="250"/>
        <end position="269"/>
    </location>
</feature>
<keyword evidence="7" id="KW-0297">G-protein coupled receptor</keyword>
<feature type="transmembrane region" description="Helical" evidence="15">
    <location>
        <begin position="180"/>
        <end position="205"/>
    </location>
</feature>
<evidence type="ECO:0000256" key="1">
    <source>
        <dbReference type="ARBA" id="ARBA00004141"/>
    </source>
</evidence>
<keyword evidence="18" id="KW-1185">Reference proteome</keyword>
<dbReference type="Proteomes" id="UP000694580">
    <property type="component" value="Chromosome 8"/>
</dbReference>
<dbReference type="CDD" id="cd15072">
    <property type="entry name" value="7tmA_Retinal_GPR"/>
    <property type="match status" value="1"/>
</dbReference>
<dbReference type="FunFam" id="1.20.1070.10:FF:000139">
    <property type="entry name" value="RPE-retinal G protein-coupled receptor isoform X1"/>
    <property type="match status" value="1"/>
</dbReference>
<dbReference type="PROSITE" id="PS50262">
    <property type="entry name" value="G_PROTEIN_RECEP_F1_2"/>
    <property type="match status" value="1"/>
</dbReference>
<keyword evidence="5 15" id="KW-1133">Transmembrane helix</keyword>
<evidence type="ECO:0000256" key="14">
    <source>
        <dbReference type="ARBA" id="ARBA00073686"/>
    </source>
</evidence>
<keyword evidence="8 15" id="KW-0472">Membrane</keyword>
<dbReference type="InterPro" id="IPR000276">
    <property type="entry name" value="GPCR_Rhodpsn"/>
</dbReference>
<keyword evidence="12" id="KW-0844">Vision</keyword>
<keyword evidence="4" id="KW-0600">Photoreceptor protein</keyword>
<evidence type="ECO:0000256" key="9">
    <source>
        <dbReference type="ARBA" id="ARBA00023157"/>
    </source>
</evidence>
<evidence type="ECO:0000256" key="2">
    <source>
        <dbReference type="ARBA" id="ARBA00022606"/>
    </source>
</evidence>
<organism evidence="17 18">
    <name type="scientific">Denticeps clupeoides</name>
    <name type="common">denticle herring</name>
    <dbReference type="NCBI Taxonomy" id="299321"/>
    <lineage>
        <taxon>Eukaryota</taxon>
        <taxon>Metazoa</taxon>
        <taxon>Chordata</taxon>
        <taxon>Craniata</taxon>
        <taxon>Vertebrata</taxon>
        <taxon>Euteleostomi</taxon>
        <taxon>Actinopterygii</taxon>
        <taxon>Neopterygii</taxon>
        <taxon>Teleostei</taxon>
        <taxon>Clupei</taxon>
        <taxon>Clupeiformes</taxon>
        <taxon>Denticipitoidei</taxon>
        <taxon>Denticipitidae</taxon>
        <taxon>Denticeps</taxon>
    </lineage>
</organism>
<keyword evidence="11" id="KW-0807">Transducer</keyword>
<proteinExistence type="predicted"/>
<dbReference type="Gene3D" id="1.20.1070.10">
    <property type="entry name" value="Rhodopsin 7-helix transmembrane proteins"/>
    <property type="match status" value="1"/>
</dbReference>
<gene>
    <name evidence="17" type="primary">rgrb</name>
</gene>
<protein>
    <recommendedName>
        <fullName evidence="14">RPE-retinal G protein-coupled receptor</fullName>
    </recommendedName>
</protein>
<dbReference type="InterPro" id="IPR050125">
    <property type="entry name" value="GPCR_opsins"/>
</dbReference>